<reference evidence="8 9" key="1">
    <citation type="submission" date="2016-04" db="EMBL/GenBank/DDBJ databases">
        <title>Draft genome of Fonsecaea erecta CBS 125763.</title>
        <authorList>
            <person name="Weiss V.A."/>
            <person name="Vicente V.A."/>
            <person name="Raittz R.T."/>
            <person name="Moreno L.F."/>
            <person name="De Souza E.M."/>
            <person name="Pedrosa F.O."/>
            <person name="Steffens M.B."/>
            <person name="Faoro H."/>
            <person name="Tadra-Sfeir M.Z."/>
            <person name="Najafzadeh M.J."/>
            <person name="Felipe M.S."/>
            <person name="Teixeira M."/>
            <person name="Sun J."/>
            <person name="Xi L."/>
            <person name="Gomes R."/>
            <person name="De Azevedo C.M."/>
            <person name="Salgado C.G."/>
            <person name="Da Silva M.B."/>
            <person name="Nascimento M.F."/>
            <person name="Queiroz-Telles F."/>
            <person name="Attili D.S."/>
            <person name="Gorbushina A."/>
        </authorList>
    </citation>
    <scope>NUCLEOTIDE SEQUENCE [LARGE SCALE GENOMIC DNA]</scope>
    <source>
        <strain evidence="8 9">CBS 125763</strain>
    </source>
</reference>
<evidence type="ECO:0000313" key="8">
    <source>
        <dbReference type="EMBL" id="OAP57924.1"/>
    </source>
</evidence>
<protein>
    <recommendedName>
        <fullName evidence="7">Xylanolytic transcriptional activator regulatory domain-containing protein</fullName>
    </recommendedName>
</protein>
<feature type="region of interest" description="Disordered" evidence="6">
    <location>
        <begin position="1"/>
        <end position="38"/>
    </location>
</feature>
<dbReference type="RefSeq" id="XP_018691291.1">
    <property type="nucleotide sequence ID" value="XM_018840170.1"/>
</dbReference>
<evidence type="ECO:0000256" key="6">
    <source>
        <dbReference type="SAM" id="MobiDB-lite"/>
    </source>
</evidence>
<dbReference type="SMART" id="SM00906">
    <property type="entry name" value="Fungal_trans"/>
    <property type="match status" value="1"/>
</dbReference>
<comment type="caution">
    <text evidence="8">The sequence shown here is derived from an EMBL/GenBank/DDBJ whole genome shotgun (WGS) entry which is preliminary data.</text>
</comment>
<dbReference type="InterPro" id="IPR007219">
    <property type="entry name" value="XnlR_reg_dom"/>
</dbReference>
<dbReference type="GeneID" id="30012830"/>
<sequence length="609" mass="67663">MSREEISRLRLSKRGISKRDVAGDSHNPPESVKGPVLGPLIPTTAAVDVLSLQQSIPPRESGAAEVSNGFYDSRHLANPTPASPGAPLGQLAFTTVSDSPSQQQQHPSYIGDSGYMQIFSHESGKPSQQQSFGALPQIMGIDNIPPGLQESHLDVFFEYALTWCPILDRHVFDADPDLNQSLLLRHALALCGNQIKPSLLVHASSMDHYNRAKELFYGNHEPNPLVRIMALMLFYWWSTEPPNVVSLDTTWWWTGTAIRLAQQIGLHREPSPNQALLAAESPGLRRRVWWTLVARERISAASQGRPCLIDLDDCDVPMPTPNDFPNPHDVRTSLFIAWVPLCEIIGRLGKMLRRRRDADSTAIPLARELINWVQSLSFSLQPAIRGNRTTGFNRDVHGMHLTYLSSITLLHLNKEAQPLPKASIAAIVAASCTARIFHDYLLRGSVTFLAGQAGWYITIATLALLHARRLEGLTADADADIRILRAALGAMARQWHSAQVFQAGIDKLIEARNTTINNNNDNTSATNHSVVPTEVVSPSIDELSAIEGINWQDYFPYISGETSPLIGRLLTDNKQAIRLPELGWTFDFPSRLNQFFSRPDDFNVDFFSF</sequence>
<accession>A0A178ZDP1</accession>
<evidence type="ECO:0000256" key="1">
    <source>
        <dbReference type="ARBA" id="ARBA00022833"/>
    </source>
</evidence>
<dbReference type="OrthoDB" id="39175at2759"/>
<dbReference type="EMBL" id="LVYI01000007">
    <property type="protein sequence ID" value="OAP57924.1"/>
    <property type="molecule type" value="Genomic_DNA"/>
</dbReference>
<keyword evidence="1" id="KW-0862">Zinc</keyword>
<keyword evidence="3" id="KW-0238">DNA-binding</keyword>
<dbReference type="Pfam" id="PF04082">
    <property type="entry name" value="Fungal_trans"/>
    <property type="match status" value="1"/>
</dbReference>
<keyword evidence="9" id="KW-1185">Reference proteome</keyword>
<gene>
    <name evidence="8" type="ORF">AYL99_08662</name>
</gene>
<evidence type="ECO:0000256" key="5">
    <source>
        <dbReference type="ARBA" id="ARBA00023242"/>
    </source>
</evidence>
<organism evidence="8 9">
    <name type="scientific">Fonsecaea erecta</name>
    <dbReference type="NCBI Taxonomy" id="1367422"/>
    <lineage>
        <taxon>Eukaryota</taxon>
        <taxon>Fungi</taxon>
        <taxon>Dikarya</taxon>
        <taxon>Ascomycota</taxon>
        <taxon>Pezizomycotina</taxon>
        <taxon>Eurotiomycetes</taxon>
        <taxon>Chaetothyriomycetidae</taxon>
        <taxon>Chaetothyriales</taxon>
        <taxon>Herpotrichiellaceae</taxon>
        <taxon>Fonsecaea</taxon>
    </lineage>
</organism>
<evidence type="ECO:0000256" key="2">
    <source>
        <dbReference type="ARBA" id="ARBA00023015"/>
    </source>
</evidence>
<feature type="domain" description="Xylanolytic transcriptional activator regulatory" evidence="7">
    <location>
        <begin position="250"/>
        <end position="325"/>
    </location>
</feature>
<keyword evidence="2" id="KW-0805">Transcription regulation</keyword>
<dbReference type="CDD" id="cd12148">
    <property type="entry name" value="fungal_TF_MHR"/>
    <property type="match status" value="1"/>
</dbReference>
<evidence type="ECO:0000256" key="3">
    <source>
        <dbReference type="ARBA" id="ARBA00023125"/>
    </source>
</evidence>
<dbReference type="GO" id="GO:0006351">
    <property type="term" value="P:DNA-templated transcription"/>
    <property type="evidence" value="ECO:0007669"/>
    <property type="project" value="InterPro"/>
</dbReference>
<proteinExistence type="predicted"/>
<evidence type="ECO:0000259" key="7">
    <source>
        <dbReference type="SMART" id="SM00906"/>
    </source>
</evidence>
<evidence type="ECO:0000313" key="9">
    <source>
        <dbReference type="Proteomes" id="UP000078343"/>
    </source>
</evidence>
<dbReference type="GO" id="GO:0003677">
    <property type="term" value="F:DNA binding"/>
    <property type="evidence" value="ECO:0007669"/>
    <property type="project" value="UniProtKB-KW"/>
</dbReference>
<keyword evidence="4" id="KW-0804">Transcription</keyword>
<dbReference type="PANTHER" id="PTHR47171:SF5">
    <property type="entry name" value="ZN(II)2CYS6 TRANSCRIPTION FACTOR (EUROFUNG)"/>
    <property type="match status" value="1"/>
</dbReference>
<dbReference type="PANTHER" id="PTHR47171">
    <property type="entry name" value="FARA-RELATED"/>
    <property type="match status" value="1"/>
</dbReference>
<dbReference type="GO" id="GO:0008270">
    <property type="term" value="F:zinc ion binding"/>
    <property type="evidence" value="ECO:0007669"/>
    <property type="project" value="InterPro"/>
</dbReference>
<evidence type="ECO:0000256" key="4">
    <source>
        <dbReference type="ARBA" id="ARBA00023163"/>
    </source>
</evidence>
<keyword evidence="5" id="KW-0539">Nucleus</keyword>
<dbReference type="Proteomes" id="UP000078343">
    <property type="component" value="Unassembled WGS sequence"/>
</dbReference>
<name>A0A178ZDP1_9EURO</name>
<dbReference type="AlphaFoldDB" id="A0A178ZDP1"/>
<dbReference type="InterPro" id="IPR052073">
    <property type="entry name" value="Amide_Lactam_Regulators"/>
</dbReference>